<evidence type="ECO:0000256" key="1">
    <source>
        <dbReference type="SAM" id="MobiDB-lite"/>
    </source>
</evidence>
<reference evidence="2 3" key="1">
    <citation type="submission" date="2024-04" db="EMBL/GenBank/DDBJ databases">
        <authorList>
            <person name="Fracassetti M."/>
        </authorList>
    </citation>
    <scope>NUCLEOTIDE SEQUENCE [LARGE SCALE GENOMIC DNA]</scope>
</reference>
<name>A0AAV2GPB3_9ROSI</name>
<feature type="compositionally biased region" description="Polar residues" evidence="1">
    <location>
        <begin position="61"/>
        <end position="83"/>
    </location>
</feature>
<feature type="region of interest" description="Disordered" evidence="1">
    <location>
        <begin position="57"/>
        <end position="83"/>
    </location>
</feature>
<organism evidence="2 3">
    <name type="scientific">Linum trigynum</name>
    <dbReference type="NCBI Taxonomy" id="586398"/>
    <lineage>
        <taxon>Eukaryota</taxon>
        <taxon>Viridiplantae</taxon>
        <taxon>Streptophyta</taxon>
        <taxon>Embryophyta</taxon>
        <taxon>Tracheophyta</taxon>
        <taxon>Spermatophyta</taxon>
        <taxon>Magnoliopsida</taxon>
        <taxon>eudicotyledons</taxon>
        <taxon>Gunneridae</taxon>
        <taxon>Pentapetalae</taxon>
        <taxon>rosids</taxon>
        <taxon>fabids</taxon>
        <taxon>Malpighiales</taxon>
        <taxon>Linaceae</taxon>
        <taxon>Linum</taxon>
    </lineage>
</organism>
<gene>
    <name evidence="2" type="ORF">LTRI10_LOCUS51624</name>
</gene>
<dbReference type="EMBL" id="OZ034822">
    <property type="protein sequence ID" value="CAL1412321.1"/>
    <property type="molecule type" value="Genomic_DNA"/>
</dbReference>
<evidence type="ECO:0000313" key="3">
    <source>
        <dbReference type="Proteomes" id="UP001497516"/>
    </source>
</evidence>
<protein>
    <submittedName>
        <fullName evidence="2">Uncharacterized protein</fullName>
    </submittedName>
</protein>
<keyword evidence="3" id="KW-1185">Reference proteome</keyword>
<dbReference type="AlphaFoldDB" id="A0AAV2GPB3"/>
<accession>A0AAV2GPB3</accession>
<dbReference type="Proteomes" id="UP001497516">
    <property type="component" value="Chromosome 9"/>
</dbReference>
<evidence type="ECO:0000313" key="2">
    <source>
        <dbReference type="EMBL" id="CAL1412321.1"/>
    </source>
</evidence>
<proteinExistence type="predicted"/>
<sequence>MGPPLTTFLRASLCDMIRLGDADFENPICGLEESGQSKEIYIISGLRAVCDGNREDYGGNYKSQGQESKGKLQPTSRDILSET</sequence>